<comment type="caution">
    <text evidence="3">The sequence shown here is derived from an EMBL/GenBank/DDBJ whole genome shotgun (WGS) entry which is preliminary data.</text>
</comment>
<dbReference type="AlphaFoldDB" id="A0A3S5BUZ5"/>
<feature type="region of interest" description="Disordered" evidence="1">
    <location>
        <begin position="164"/>
        <end position="194"/>
    </location>
</feature>
<name>A0A3S5BUZ5_9PLAT</name>
<dbReference type="Proteomes" id="UP000784294">
    <property type="component" value="Unassembled WGS sequence"/>
</dbReference>
<organism evidence="3 4">
    <name type="scientific">Protopolystoma xenopodis</name>
    <dbReference type="NCBI Taxonomy" id="117903"/>
    <lineage>
        <taxon>Eukaryota</taxon>
        <taxon>Metazoa</taxon>
        <taxon>Spiralia</taxon>
        <taxon>Lophotrochozoa</taxon>
        <taxon>Platyhelminthes</taxon>
        <taxon>Monogenea</taxon>
        <taxon>Polyopisthocotylea</taxon>
        <taxon>Polystomatidea</taxon>
        <taxon>Polystomatidae</taxon>
        <taxon>Protopolystoma</taxon>
    </lineage>
</organism>
<feature type="transmembrane region" description="Helical" evidence="2">
    <location>
        <begin position="30"/>
        <end position="54"/>
    </location>
</feature>
<keyword evidence="2" id="KW-0812">Transmembrane</keyword>
<gene>
    <name evidence="3" type="ORF">PXEA_LOCUS13042</name>
</gene>
<evidence type="ECO:0000313" key="4">
    <source>
        <dbReference type="Proteomes" id="UP000784294"/>
    </source>
</evidence>
<protein>
    <submittedName>
        <fullName evidence="3">Uncharacterized protein</fullName>
    </submittedName>
</protein>
<feature type="non-terminal residue" evidence="3">
    <location>
        <position position="297"/>
    </location>
</feature>
<dbReference type="EMBL" id="CAAALY010042317">
    <property type="protein sequence ID" value="VEL19602.1"/>
    <property type="molecule type" value="Genomic_DNA"/>
</dbReference>
<reference evidence="3" key="1">
    <citation type="submission" date="2018-11" db="EMBL/GenBank/DDBJ databases">
        <authorList>
            <consortium name="Pathogen Informatics"/>
        </authorList>
    </citation>
    <scope>NUCLEOTIDE SEQUENCE</scope>
</reference>
<sequence>MRAGHQRSRPDELVWPAKPLFNGFAYRAPLLYVFTEIGLAVFHVPSAAWVASLACRRLRPLARDAHLCLMQPTSSVATATNSITTTMGATSGVSAHSFNIIPPASLFSATERLTTGLTNGTGFNAASGSQGSLVSTNHQDGSSVSSASSTSSCSIASFAPHSAPPIPHPSRFPAPGAANNGGSGSIDLDSSSPAPRLTNTWSSLHNTPIYLAGLSINSGGCNSVGAIGGIRLVYLPDLPIHFDTSSPVAPPAASTTVANESGVPVFGTSGLHGSISRIRSRNLELPIVQPAHAVRNR</sequence>
<proteinExistence type="predicted"/>
<evidence type="ECO:0000313" key="3">
    <source>
        <dbReference type="EMBL" id="VEL19602.1"/>
    </source>
</evidence>
<evidence type="ECO:0000256" key="2">
    <source>
        <dbReference type="SAM" id="Phobius"/>
    </source>
</evidence>
<accession>A0A3S5BUZ5</accession>
<keyword evidence="2" id="KW-0472">Membrane</keyword>
<evidence type="ECO:0000256" key="1">
    <source>
        <dbReference type="SAM" id="MobiDB-lite"/>
    </source>
</evidence>
<keyword evidence="2" id="KW-1133">Transmembrane helix</keyword>
<keyword evidence="4" id="KW-1185">Reference proteome</keyword>